<dbReference type="CDD" id="cd02231">
    <property type="entry name" value="cupin_BLL6423-like"/>
    <property type="match status" value="1"/>
</dbReference>
<dbReference type="Proteomes" id="UP000053342">
    <property type="component" value="Unassembled WGS sequence"/>
</dbReference>
<reference evidence="3 4" key="1">
    <citation type="submission" date="2015-01" db="EMBL/GenBank/DDBJ databases">
        <title>The Genome Sequence of Exophiala oligosperma CBS72588.</title>
        <authorList>
            <consortium name="The Broad Institute Genomics Platform"/>
            <person name="Cuomo C."/>
            <person name="de Hoog S."/>
            <person name="Gorbushina A."/>
            <person name="Stielow B."/>
            <person name="Teixiera M."/>
            <person name="Abouelleil A."/>
            <person name="Chapman S.B."/>
            <person name="Priest M."/>
            <person name="Young S.K."/>
            <person name="Wortman J."/>
            <person name="Nusbaum C."/>
            <person name="Birren B."/>
        </authorList>
    </citation>
    <scope>NUCLEOTIDE SEQUENCE [LARGE SCALE GENOMIC DNA]</scope>
    <source>
        <strain evidence="3 4">CBS 72588</strain>
    </source>
</reference>
<evidence type="ECO:0000313" key="4">
    <source>
        <dbReference type="Proteomes" id="UP000053342"/>
    </source>
</evidence>
<protein>
    <recommendedName>
        <fullName evidence="2">Cupin type-2 domain-containing protein</fullName>
    </recommendedName>
</protein>
<dbReference type="Gene3D" id="2.60.120.10">
    <property type="entry name" value="Jelly Rolls"/>
    <property type="match status" value="1"/>
</dbReference>
<dbReference type="RefSeq" id="XP_016262821.1">
    <property type="nucleotide sequence ID" value="XM_016407217.1"/>
</dbReference>
<dbReference type="PANTHER" id="PTHR36156">
    <property type="entry name" value="SLR2101 PROTEIN"/>
    <property type="match status" value="1"/>
</dbReference>
<dbReference type="InterPro" id="IPR047142">
    <property type="entry name" value="OryJ/VirC-like"/>
</dbReference>
<dbReference type="VEuPathDB" id="FungiDB:PV06_06137"/>
<dbReference type="Pfam" id="PF07883">
    <property type="entry name" value="Cupin_2"/>
    <property type="match status" value="1"/>
</dbReference>
<feature type="region of interest" description="Disordered" evidence="1">
    <location>
        <begin position="79"/>
        <end position="118"/>
    </location>
</feature>
<dbReference type="InterPro" id="IPR011051">
    <property type="entry name" value="RmlC_Cupin_sf"/>
</dbReference>
<evidence type="ECO:0000256" key="1">
    <source>
        <dbReference type="SAM" id="MobiDB-lite"/>
    </source>
</evidence>
<feature type="domain" description="Cupin type-2" evidence="2">
    <location>
        <begin position="268"/>
        <end position="334"/>
    </location>
</feature>
<dbReference type="InterPro" id="IPR014710">
    <property type="entry name" value="RmlC-like_jellyroll"/>
</dbReference>
<keyword evidence="4" id="KW-1185">Reference proteome</keyword>
<dbReference type="InterPro" id="IPR013096">
    <property type="entry name" value="Cupin_2"/>
</dbReference>
<dbReference type="GeneID" id="27358211"/>
<evidence type="ECO:0000259" key="2">
    <source>
        <dbReference type="Pfam" id="PF07883"/>
    </source>
</evidence>
<dbReference type="HOGENOM" id="CLU_785344_0_0_1"/>
<dbReference type="OrthoDB" id="5840532at2759"/>
<sequence>MPTGKEVVALAVPRSPIQVSIQKWTLNNRRVSETPGDSLNQKRSGRAFSKVRWTANSQLAGVLSHRGQKNSLVAKRPLAVSGYPDPPPLQLRLGDSGRQGTRKSGTFRLNRNTEGPKQFRNHRFRGRKLDRNSTSSREPGVRVRVEKERYVPKSRNSTSPHSLVQGYLSESFKRIIMITLRPLKRFVTENNAQGKAVFSKQIDEDLAMNELKQLPLQGSSLPAKMGLGYATNEFPAKLAGAKDVKTYEGYLKKGPGISIDNGTVFRFLDFPPGSISEMHRTKSLDYGVVIEGSVVAGLDSGETRVLHRGDSCVQRATNHDWKNASDTEWARVMFVLLDTEPDWDSSEGNFRNE</sequence>
<name>A0A0D2DJJ0_9EURO</name>
<dbReference type="AlphaFoldDB" id="A0A0D2DJJ0"/>
<feature type="compositionally biased region" description="Polar residues" evidence="1">
    <location>
        <begin position="98"/>
        <end position="115"/>
    </location>
</feature>
<organism evidence="3 4">
    <name type="scientific">Exophiala oligosperma</name>
    <dbReference type="NCBI Taxonomy" id="215243"/>
    <lineage>
        <taxon>Eukaryota</taxon>
        <taxon>Fungi</taxon>
        <taxon>Dikarya</taxon>
        <taxon>Ascomycota</taxon>
        <taxon>Pezizomycotina</taxon>
        <taxon>Eurotiomycetes</taxon>
        <taxon>Chaetothyriomycetidae</taxon>
        <taxon>Chaetothyriales</taxon>
        <taxon>Herpotrichiellaceae</taxon>
        <taxon>Exophiala</taxon>
    </lineage>
</organism>
<dbReference type="SUPFAM" id="SSF51182">
    <property type="entry name" value="RmlC-like cupins"/>
    <property type="match status" value="1"/>
</dbReference>
<dbReference type="EMBL" id="KN847336">
    <property type="protein sequence ID" value="KIW42605.1"/>
    <property type="molecule type" value="Genomic_DNA"/>
</dbReference>
<evidence type="ECO:0000313" key="3">
    <source>
        <dbReference type="EMBL" id="KIW42605.1"/>
    </source>
</evidence>
<gene>
    <name evidence="3" type="ORF">PV06_06137</name>
</gene>
<proteinExistence type="predicted"/>
<accession>A0A0D2DJJ0</accession>
<dbReference type="PANTHER" id="PTHR36156:SF3">
    <property type="entry name" value="CUPIN 2 CONSERVED BARREL DOMAIN-CONTAINING PROTEIN"/>
    <property type="match status" value="1"/>
</dbReference>